<dbReference type="Gene3D" id="2.60.120.260">
    <property type="entry name" value="Galactose-binding domain-like"/>
    <property type="match status" value="1"/>
</dbReference>
<evidence type="ECO:0000256" key="1">
    <source>
        <dbReference type="SAM" id="SignalP"/>
    </source>
</evidence>
<sequence length="213" mass="23367">MIRSIAAMTLMSLSPAVACAEPYSADVWADNWFEMRIDGVQVAQDSVPITTERSFNAESFQFEAEPPFVIGIVAKDFMENDTGLEYIGTRRQQMGDGGVILQIKDALGETVAVSNAAWQCLVIHSAPLDKSCEREADPVAGVGACTFDAMEEPANWDQAGFDASDWPQADVYSEREVSPKDGYDEVEWSDAAQLIWGPDLEQSNTVLCRLTVE</sequence>
<dbReference type="Proteomes" id="UP000761264">
    <property type="component" value="Unassembled WGS sequence"/>
</dbReference>
<dbReference type="EMBL" id="JAAQPH010000020">
    <property type="protein sequence ID" value="NIA71238.1"/>
    <property type="molecule type" value="Genomic_DNA"/>
</dbReference>
<protein>
    <submittedName>
        <fullName evidence="2">PEBP family protein</fullName>
    </submittedName>
</protein>
<dbReference type="AlphaFoldDB" id="A0A967F146"/>
<organism evidence="2 3">
    <name type="scientific">Pelagibius litoralis</name>
    <dbReference type="NCBI Taxonomy" id="374515"/>
    <lineage>
        <taxon>Bacteria</taxon>
        <taxon>Pseudomonadati</taxon>
        <taxon>Pseudomonadota</taxon>
        <taxon>Alphaproteobacteria</taxon>
        <taxon>Rhodospirillales</taxon>
        <taxon>Rhodovibrionaceae</taxon>
        <taxon>Pelagibius</taxon>
    </lineage>
</organism>
<proteinExistence type="predicted"/>
<feature type="signal peptide" evidence="1">
    <location>
        <begin position="1"/>
        <end position="20"/>
    </location>
</feature>
<keyword evidence="1" id="KW-0732">Signal</keyword>
<evidence type="ECO:0000313" key="2">
    <source>
        <dbReference type="EMBL" id="NIA71238.1"/>
    </source>
</evidence>
<dbReference type="RefSeq" id="WP_167228668.1">
    <property type="nucleotide sequence ID" value="NZ_JAAQPH010000020.1"/>
</dbReference>
<evidence type="ECO:0000313" key="3">
    <source>
        <dbReference type="Proteomes" id="UP000761264"/>
    </source>
</evidence>
<comment type="caution">
    <text evidence="2">The sequence shown here is derived from an EMBL/GenBank/DDBJ whole genome shotgun (WGS) entry which is preliminary data.</text>
</comment>
<accession>A0A967F146</accession>
<gene>
    <name evidence="2" type="ORF">HBA54_21800</name>
</gene>
<name>A0A967F146_9PROT</name>
<keyword evidence="3" id="KW-1185">Reference proteome</keyword>
<reference evidence="2" key="1">
    <citation type="submission" date="2020-03" db="EMBL/GenBank/DDBJ databases">
        <title>Genome of Pelagibius litoralis DSM 21314T.</title>
        <authorList>
            <person name="Wang G."/>
        </authorList>
    </citation>
    <scope>NUCLEOTIDE SEQUENCE</scope>
    <source>
        <strain evidence="2">DSM 21314</strain>
    </source>
</reference>
<feature type="chain" id="PRO_5037224738" evidence="1">
    <location>
        <begin position="21"/>
        <end position="213"/>
    </location>
</feature>